<dbReference type="Pfam" id="PF03458">
    <property type="entry name" value="Gly_transporter"/>
    <property type="match status" value="2"/>
</dbReference>
<keyword evidence="4" id="KW-0812">Transmembrane</keyword>
<evidence type="ECO:0000256" key="2">
    <source>
        <dbReference type="ARBA" id="ARBA00008193"/>
    </source>
</evidence>
<reference evidence="7 8" key="1">
    <citation type="journal article" date="2016" name="Int. J. Syst. Evol. Microbiol.">
        <title>Tessaracoccus flavus sp. nov., isolated from the drainage system of a lindane-producing factory.</title>
        <authorList>
            <person name="Kumari R."/>
            <person name="Singh P."/>
            <person name="Schumann P."/>
            <person name="Lal R."/>
        </authorList>
    </citation>
    <scope>NUCLEOTIDE SEQUENCE [LARGE SCALE GENOMIC DNA]</scope>
    <source>
        <strain evidence="7 8">RP1T</strain>
    </source>
</reference>
<sequence>MSCGRESDVLTILWAIGITAEAVTGALAAGRERMDLFGVTMVAFVAALGGGSLRDVLLGHYPLVWVRDPQYVLLVMAAAILTVSVAGLMNYFRQLFLVLDALGLVVFSILGARVALEMGHGVTIAVVAAVLTGVAGGILRDLLCDRVPLVLREELYASVSVLSALLFVALLRFGVQENAAVVATLVTGFVLRLLALRFRWRLPVFAYEEVRVNGAEALRARLSSFRALRLLRSRPVVDD</sequence>
<dbReference type="STRING" id="1610493.RPIT_05665"/>
<keyword evidence="5" id="KW-1133">Transmembrane helix</keyword>
<dbReference type="AlphaFoldDB" id="A0A1Q2CE41"/>
<dbReference type="EMBL" id="CP019605">
    <property type="protein sequence ID" value="AQP44361.1"/>
    <property type="molecule type" value="Genomic_DNA"/>
</dbReference>
<organism evidence="7 8">
    <name type="scientific">Tessaracoccus flavus</name>
    <dbReference type="NCBI Taxonomy" id="1610493"/>
    <lineage>
        <taxon>Bacteria</taxon>
        <taxon>Bacillati</taxon>
        <taxon>Actinomycetota</taxon>
        <taxon>Actinomycetes</taxon>
        <taxon>Propionibacteriales</taxon>
        <taxon>Propionibacteriaceae</taxon>
        <taxon>Tessaracoccus</taxon>
    </lineage>
</organism>
<gene>
    <name evidence="7" type="ORF">RPIT_05665</name>
</gene>
<keyword evidence="8" id="KW-1185">Reference proteome</keyword>
<proteinExistence type="inferred from homology"/>
<dbReference type="PANTHER" id="PTHR30506">
    <property type="entry name" value="INNER MEMBRANE PROTEIN"/>
    <property type="match status" value="1"/>
</dbReference>
<dbReference type="GO" id="GO:0005886">
    <property type="term" value="C:plasma membrane"/>
    <property type="evidence" value="ECO:0007669"/>
    <property type="project" value="UniProtKB-SubCell"/>
</dbReference>
<dbReference type="PANTHER" id="PTHR30506:SF3">
    <property type="entry name" value="UPF0126 INNER MEMBRANE PROTEIN YADS-RELATED"/>
    <property type="match status" value="1"/>
</dbReference>
<keyword evidence="3" id="KW-1003">Cell membrane</keyword>
<evidence type="ECO:0000313" key="7">
    <source>
        <dbReference type="EMBL" id="AQP44361.1"/>
    </source>
</evidence>
<evidence type="ECO:0000256" key="4">
    <source>
        <dbReference type="ARBA" id="ARBA00022692"/>
    </source>
</evidence>
<accession>A0A1Q2CE41</accession>
<comment type="similarity">
    <text evidence="2">Belongs to the UPF0126 family.</text>
</comment>
<comment type="subcellular location">
    <subcellularLocation>
        <location evidence="1">Cell membrane</location>
        <topology evidence="1">Multi-pass membrane protein</topology>
    </subcellularLocation>
</comment>
<dbReference type="OrthoDB" id="9791874at2"/>
<evidence type="ECO:0000313" key="8">
    <source>
        <dbReference type="Proteomes" id="UP000188324"/>
    </source>
</evidence>
<evidence type="ECO:0000256" key="3">
    <source>
        <dbReference type="ARBA" id="ARBA00022475"/>
    </source>
</evidence>
<keyword evidence="6" id="KW-0472">Membrane</keyword>
<name>A0A1Q2CE41_9ACTN</name>
<dbReference type="Proteomes" id="UP000188324">
    <property type="component" value="Chromosome"/>
</dbReference>
<dbReference type="InterPro" id="IPR005115">
    <property type="entry name" value="Gly_transporter"/>
</dbReference>
<evidence type="ECO:0000256" key="1">
    <source>
        <dbReference type="ARBA" id="ARBA00004651"/>
    </source>
</evidence>
<evidence type="ECO:0000256" key="6">
    <source>
        <dbReference type="ARBA" id="ARBA00023136"/>
    </source>
</evidence>
<protein>
    <submittedName>
        <fullName evidence="7">Uncharacterized protein</fullName>
    </submittedName>
</protein>
<evidence type="ECO:0000256" key="5">
    <source>
        <dbReference type="ARBA" id="ARBA00022989"/>
    </source>
</evidence>
<dbReference type="KEGG" id="tfl:RPIT_05665"/>